<dbReference type="AlphaFoldDB" id="A0AAV3Y9W2"/>
<sequence>MLLDYFSQSFQPKAGDRTVTDDMFLAHNSSLGDVLHICCDQAKPSPEPGRRVDIYHEAVVMLQSSISPRNSQSFSISGSNPSVQG</sequence>
<accession>A0AAV3Y9W2</accession>
<evidence type="ECO:0000313" key="3">
    <source>
        <dbReference type="Proteomes" id="UP000735302"/>
    </source>
</evidence>
<dbReference type="EMBL" id="BLXT01000624">
    <property type="protein sequence ID" value="GFN78937.1"/>
    <property type="molecule type" value="Genomic_DNA"/>
</dbReference>
<keyword evidence="3" id="KW-1185">Reference proteome</keyword>
<dbReference type="Proteomes" id="UP000735302">
    <property type="component" value="Unassembled WGS sequence"/>
</dbReference>
<name>A0AAV3Y9W2_9GAST</name>
<protein>
    <submittedName>
        <fullName evidence="2">Uncharacterized protein</fullName>
    </submittedName>
</protein>
<gene>
    <name evidence="2" type="ORF">PoB_000544300</name>
</gene>
<feature type="region of interest" description="Disordered" evidence="1">
    <location>
        <begin position="66"/>
        <end position="85"/>
    </location>
</feature>
<comment type="caution">
    <text evidence="2">The sequence shown here is derived from an EMBL/GenBank/DDBJ whole genome shotgun (WGS) entry which is preliminary data.</text>
</comment>
<evidence type="ECO:0000256" key="1">
    <source>
        <dbReference type="SAM" id="MobiDB-lite"/>
    </source>
</evidence>
<organism evidence="2 3">
    <name type="scientific">Plakobranchus ocellatus</name>
    <dbReference type="NCBI Taxonomy" id="259542"/>
    <lineage>
        <taxon>Eukaryota</taxon>
        <taxon>Metazoa</taxon>
        <taxon>Spiralia</taxon>
        <taxon>Lophotrochozoa</taxon>
        <taxon>Mollusca</taxon>
        <taxon>Gastropoda</taxon>
        <taxon>Heterobranchia</taxon>
        <taxon>Euthyneura</taxon>
        <taxon>Panpulmonata</taxon>
        <taxon>Sacoglossa</taxon>
        <taxon>Placobranchoidea</taxon>
        <taxon>Plakobranchidae</taxon>
        <taxon>Plakobranchus</taxon>
    </lineage>
</organism>
<evidence type="ECO:0000313" key="2">
    <source>
        <dbReference type="EMBL" id="GFN78937.1"/>
    </source>
</evidence>
<reference evidence="2 3" key="1">
    <citation type="journal article" date="2021" name="Elife">
        <title>Chloroplast acquisition without the gene transfer in kleptoplastic sea slugs, Plakobranchus ocellatus.</title>
        <authorList>
            <person name="Maeda T."/>
            <person name="Takahashi S."/>
            <person name="Yoshida T."/>
            <person name="Shimamura S."/>
            <person name="Takaki Y."/>
            <person name="Nagai Y."/>
            <person name="Toyoda A."/>
            <person name="Suzuki Y."/>
            <person name="Arimoto A."/>
            <person name="Ishii H."/>
            <person name="Satoh N."/>
            <person name="Nishiyama T."/>
            <person name="Hasebe M."/>
            <person name="Maruyama T."/>
            <person name="Minagawa J."/>
            <person name="Obokata J."/>
            <person name="Shigenobu S."/>
        </authorList>
    </citation>
    <scope>NUCLEOTIDE SEQUENCE [LARGE SCALE GENOMIC DNA]</scope>
</reference>
<proteinExistence type="predicted"/>